<sequence>MDPFEDLDHRLRETRERVRWFDHLAAQRTTLGRQDLGDLGGLAGFVSG</sequence>
<evidence type="ECO:0000313" key="1">
    <source>
        <dbReference type="EMBL" id="MDA0635636.1"/>
    </source>
</evidence>
<accession>A0ABT4SFD0</accession>
<comment type="caution">
    <text evidence="1">The sequence shown here is derived from an EMBL/GenBank/DDBJ whole genome shotgun (WGS) entry which is preliminary data.</text>
</comment>
<reference evidence="1" key="1">
    <citation type="submission" date="2022-11" db="EMBL/GenBank/DDBJ databases">
        <title>Nonomuraea corallina sp. nov., a new species of the genus Nonomuraea isolated from sea side sediment in Thai sea.</title>
        <authorList>
            <person name="Ngamcharungchit C."/>
            <person name="Matsumoto A."/>
            <person name="Suriyachadkun C."/>
            <person name="Panbangred W."/>
            <person name="Inahashi Y."/>
            <person name="Intra B."/>
        </authorList>
    </citation>
    <scope>NUCLEOTIDE SEQUENCE</scope>
    <source>
        <strain evidence="1">MCN248</strain>
    </source>
</reference>
<organism evidence="1 2">
    <name type="scientific">Nonomuraea corallina</name>
    <dbReference type="NCBI Taxonomy" id="2989783"/>
    <lineage>
        <taxon>Bacteria</taxon>
        <taxon>Bacillati</taxon>
        <taxon>Actinomycetota</taxon>
        <taxon>Actinomycetes</taxon>
        <taxon>Streptosporangiales</taxon>
        <taxon>Streptosporangiaceae</taxon>
        <taxon>Nonomuraea</taxon>
    </lineage>
</organism>
<protein>
    <submittedName>
        <fullName evidence="1">Uncharacterized protein</fullName>
    </submittedName>
</protein>
<proteinExistence type="predicted"/>
<evidence type="ECO:0000313" key="2">
    <source>
        <dbReference type="Proteomes" id="UP001144036"/>
    </source>
</evidence>
<name>A0ABT4SFD0_9ACTN</name>
<dbReference type="Proteomes" id="UP001144036">
    <property type="component" value="Unassembled WGS sequence"/>
</dbReference>
<gene>
    <name evidence="1" type="ORF">OUY22_19630</name>
</gene>
<keyword evidence="2" id="KW-1185">Reference proteome</keyword>
<dbReference type="RefSeq" id="WP_270156484.1">
    <property type="nucleotide sequence ID" value="NZ_JAPNNL010000076.1"/>
</dbReference>
<dbReference type="EMBL" id="JAPNNL010000076">
    <property type="protein sequence ID" value="MDA0635636.1"/>
    <property type="molecule type" value="Genomic_DNA"/>
</dbReference>